<accession>A0A1Y1X5Q8</accession>
<dbReference type="Proteomes" id="UP000193498">
    <property type="component" value="Unassembled WGS sequence"/>
</dbReference>
<reference evidence="1 2" key="1">
    <citation type="submission" date="2016-07" db="EMBL/GenBank/DDBJ databases">
        <title>Pervasive Adenine N6-methylation of Active Genes in Fungi.</title>
        <authorList>
            <consortium name="DOE Joint Genome Institute"/>
            <person name="Mondo S.J."/>
            <person name="Dannebaum R.O."/>
            <person name="Kuo R.C."/>
            <person name="Labutti K."/>
            <person name="Haridas S."/>
            <person name="Kuo A."/>
            <person name="Salamov A."/>
            <person name="Ahrendt S.R."/>
            <person name="Lipzen A."/>
            <person name="Sullivan W."/>
            <person name="Andreopoulos W.B."/>
            <person name="Clum A."/>
            <person name="Lindquist E."/>
            <person name="Daum C."/>
            <person name="Ramamoorthy G.K."/>
            <person name="Gryganskyi A."/>
            <person name="Culley D."/>
            <person name="Magnuson J.K."/>
            <person name="James T.Y."/>
            <person name="O'Malley M.A."/>
            <person name="Stajich J.E."/>
            <person name="Spatafora J.W."/>
            <person name="Visel A."/>
            <person name="Grigoriev I.V."/>
        </authorList>
    </citation>
    <scope>NUCLEOTIDE SEQUENCE [LARGE SCALE GENOMIC DNA]</scope>
    <source>
        <strain evidence="1 2">CBS 931.73</strain>
    </source>
</reference>
<dbReference type="AlphaFoldDB" id="A0A1Y1X5Q8"/>
<dbReference type="EMBL" id="MCFE01000733">
    <property type="protein sequence ID" value="ORX80634.1"/>
    <property type="molecule type" value="Genomic_DNA"/>
</dbReference>
<dbReference type="InParanoid" id="A0A1Y1X5Q8"/>
<proteinExistence type="predicted"/>
<gene>
    <name evidence="1" type="ORF">K493DRAFT_362145</name>
</gene>
<comment type="caution">
    <text evidence="1">The sequence shown here is derived from an EMBL/GenBank/DDBJ whole genome shotgun (WGS) entry which is preliminary data.</text>
</comment>
<evidence type="ECO:0000313" key="1">
    <source>
        <dbReference type="EMBL" id="ORX80634.1"/>
    </source>
</evidence>
<sequence length="214" mass="23537">MFKFLKPKALKSHRHTNTDGLRDSLDSVVGSLDQMSLAGLADSRYPSDSMTQAYNRKAWRESCHSSTVDLSSCHDTVSLRTISKRTSIASSSESISSASSEENVVRLKNGFQVVFTPNPKKKRVEVRVYRDGRLLKRQEVIYHLSMAKNTGETVGGMGCTIDQKLQRRRTGDSVVIDSGKLTGVCGASSVQPGLDPLHHPIHPDLAMTNHIGKI</sequence>
<evidence type="ECO:0000313" key="2">
    <source>
        <dbReference type="Proteomes" id="UP000193498"/>
    </source>
</evidence>
<keyword evidence="2" id="KW-1185">Reference proteome</keyword>
<organism evidence="1 2">
    <name type="scientific">Basidiobolus meristosporus CBS 931.73</name>
    <dbReference type="NCBI Taxonomy" id="1314790"/>
    <lineage>
        <taxon>Eukaryota</taxon>
        <taxon>Fungi</taxon>
        <taxon>Fungi incertae sedis</taxon>
        <taxon>Zoopagomycota</taxon>
        <taxon>Entomophthoromycotina</taxon>
        <taxon>Basidiobolomycetes</taxon>
        <taxon>Basidiobolales</taxon>
        <taxon>Basidiobolaceae</taxon>
        <taxon>Basidiobolus</taxon>
    </lineage>
</organism>
<protein>
    <submittedName>
        <fullName evidence="1">Uncharacterized protein</fullName>
    </submittedName>
</protein>
<name>A0A1Y1X5Q8_9FUNG</name>